<evidence type="ECO:0000313" key="2">
    <source>
        <dbReference type="EMBL" id="NMB70444.1"/>
    </source>
</evidence>
<evidence type="ECO:0000256" key="1">
    <source>
        <dbReference type="SAM" id="Phobius"/>
    </source>
</evidence>
<reference evidence="2 3" key="1">
    <citation type="journal article" date="2020" name="Biotechnol. Biofuels">
        <title>New insights from the biogas microbiome by comprehensive genome-resolved metagenomics of nearly 1600 species originating from multiple anaerobic digesters.</title>
        <authorList>
            <person name="Campanaro S."/>
            <person name="Treu L."/>
            <person name="Rodriguez-R L.M."/>
            <person name="Kovalovszki A."/>
            <person name="Ziels R.M."/>
            <person name="Maus I."/>
            <person name="Zhu X."/>
            <person name="Kougias P.G."/>
            <person name="Basile A."/>
            <person name="Luo G."/>
            <person name="Schluter A."/>
            <person name="Konstantinidis K.T."/>
            <person name="Angelidaki I."/>
        </authorList>
    </citation>
    <scope>NUCLEOTIDE SEQUENCE [LARGE SCALE GENOMIC DNA]</scope>
    <source>
        <strain evidence="2">AS27yjCOA_165</strain>
    </source>
</reference>
<feature type="transmembrane region" description="Helical" evidence="1">
    <location>
        <begin position="92"/>
        <end position="111"/>
    </location>
</feature>
<keyword evidence="1" id="KW-0472">Membrane</keyword>
<feature type="transmembrane region" description="Helical" evidence="1">
    <location>
        <begin position="6"/>
        <end position="32"/>
    </location>
</feature>
<dbReference type="Proteomes" id="UP000526033">
    <property type="component" value="Unassembled WGS sequence"/>
</dbReference>
<organism evidence="2 3">
    <name type="scientific">candidate division WWE3 bacterium</name>
    <dbReference type="NCBI Taxonomy" id="2053526"/>
    <lineage>
        <taxon>Bacteria</taxon>
        <taxon>Katanobacteria</taxon>
    </lineage>
</organism>
<name>A0A7X9HH11_UNCKA</name>
<comment type="caution">
    <text evidence="2">The sequence shown here is derived from an EMBL/GenBank/DDBJ whole genome shotgun (WGS) entry which is preliminary data.</text>
</comment>
<dbReference type="EMBL" id="JAAZNL010000058">
    <property type="protein sequence ID" value="NMB70444.1"/>
    <property type="molecule type" value="Genomic_DNA"/>
</dbReference>
<gene>
    <name evidence="2" type="ORF">GYA27_04610</name>
</gene>
<evidence type="ECO:0000313" key="3">
    <source>
        <dbReference type="Proteomes" id="UP000526033"/>
    </source>
</evidence>
<protein>
    <submittedName>
        <fullName evidence="2">Uncharacterized protein</fullName>
    </submittedName>
</protein>
<feature type="transmembrane region" description="Helical" evidence="1">
    <location>
        <begin position="131"/>
        <end position="150"/>
    </location>
</feature>
<proteinExistence type="predicted"/>
<feature type="transmembrane region" description="Helical" evidence="1">
    <location>
        <begin position="260"/>
        <end position="280"/>
    </location>
</feature>
<sequence>MHTPAYYIKTVTIVVLTFFQTYLLSWLILDYVSKGNFFSFDTFFALLVIFLMVLISWTFSISVGAWGNGMQYLVVPVPTGMAMFMVLAPQNLTYAVITSAAVIVMLMYDVWKSTKLRDLLIKFEPTIILKFSTNGLLFLFSVFAGVLVMVNTGKTHELNLGKQTADLVGSALDSAIQTQIKNTLQGTPQGYLSQVDPSVVNMLEQFGLPTDLNDPAFTNPQNLGIDTKEIVESQVNALIEPYKNFIKPVMALLLFGIFQFYAYIAYLIFSLTVNGIYWIAKKINFLRTEIIQVDKEILKF</sequence>
<accession>A0A7X9HH11</accession>
<dbReference type="AlphaFoldDB" id="A0A7X9HH11"/>
<keyword evidence="1" id="KW-1133">Transmembrane helix</keyword>
<keyword evidence="1" id="KW-0812">Transmembrane</keyword>
<feature type="transmembrane region" description="Helical" evidence="1">
    <location>
        <begin position="44"/>
        <end position="66"/>
    </location>
</feature>